<evidence type="ECO:0000313" key="3">
    <source>
        <dbReference type="WBParaSite" id="SMRG1_5830.2"/>
    </source>
</evidence>
<organism evidence="2 3">
    <name type="scientific">Schistosoma margrebowiei</name>
    <dbReference type="NCBI Taxonomy" id="48269"/>
    <lineage>
        <taxon>Eukaryota</taxon>
        <taxon>Metazoa</taxon>
        <taxon>Spiralia</taxon>
        <taxon>Lophotrochozoa</taxon>
        <taxon>Platyhelminthes</taxon>
        <taxon>Trematoda</taxon>
        <taxon>Digenea</taxon>
        <taxon>Strigeidida</taxon>
        <taxon>Schistosomatoidea</taxon>
        <taxon>Schistosomatidae</taxon>
        <taxon>Schistosoma</taxon>
    </lineage>
</organism>
<dbReference type="Proteomes" id="UP000050790">
    <property type="component" value="Unassembled WGS sequence"/>
</dbReference>
<keyword evidence="1" id="KW-0472">Membrane</keyword>
<dbReference type="WBParaSite" id="SMRG1_5830.2">
    <property type="protein sequence ID" value="SMRG1_5830.2"/>
    <property type="gene ID" value="SMRG1_5830"/>
</dbReference>
<feature type="transmembrane region" description="Helical" evidence="1">
    <location>
        <begin position="31"/>
        <end position="50"/>
    </location>
</feature>
<protein>
    <submittedName>
        <fullName evidence="3">Uncharacterized protein</fullName>
    </submittedName>
</protein>
<keyword evidence="1" id="KW-0812">Transmembrane</keyword>
<evidence type="ECO:0000313" key="2">
    <source>
        <dbReference type="Proteomes" id="UP000050790"/>
    </source>
</evidence>
<accession>A0AA85A0G0</accession>
<name>A0AA85A0G0_9TREM</name>
<reference evidence="3" key="1">
    <citation type="submission" date="2023-11" db="UniProtKB">
        <authorList>
            <consortium name="WormBaseParasite"/>
        </authorList>
    </citation>
    <scope>IDENTIFICATION</scope>
</reference>
<evidence type="ECO:0000256" key="1">
    <source>
        <dbReference type="SAM" id="Phobius"/>
    </source>
</evidence>
<dbReference type="AlphaFoldDB" id="A0AA85A0G0"/>
<proteinExistence type="predicted"/>
<sequence>MISLVVQILLSSVTPIIIHYRHLQLRVYHFTFYRFVSCYMLSTICLFTIYERSARKFGYSMVHMQVTYNIRIRYKNSGESVPTSLVNSNTSE</sequence>
<keyword evidence="1" id="KW-1133">Transmembrane helix</keyword>